<evidence type="ECO:0000256" key="11">
    <source>
        <dbReference type="HAMAP-Rule" id="MF_00123"/>
    </source>
</evidence>
<keyword evidence="4 11" id="KW-0963">Cytoplasm</keyword>
<comment type="subcellular location">
    <subcellularLocation>
        <location evidence="1 11">Cytoplasm</location>
    </subcellularLocation>
</comment>
<dbReference type="PANTHER" id="PTHR11956:SF5">
    <property type="entry name" value="ARGININE--TRNA LIGASE, CYTOPLASMIC"/>
    <property type="match status" value="1"/>
</dbReference>
<dbReference type="AlphaFoldDB" id="A0A5J6V949"/>
<proteinExistence type="inferred from homology"/>
<dbReference type="FunFam" id="1.10.730.10:FF:000006">
    <property type="entry name" value="Arginyl-tRNA synthetase 2, mitochondrial"/>
    <property type="match status" value="1"/>
</dbReference>
<evidence type="ECO:0000259" key="13">
    <source>
        <dbReference type="SMART" id="SM00836"/>
    </source>
</evidence>
<dbReference type="SMART" id="SM00836">
    <property type="entry name" value="DALR_1"/>
    <property type="match status" value="1"/>
</dbReference>
<dbReference type="PRINTS" id="PR01038">
    <property type="entry name" value="TRNASYNTHARG"/>
</dbReference>
<sequence>MSLQSELAPLVSAAIEAALGAEFTGADPVLRPSQFSDIQVNAALGLAKRVGRAPRDIAADIVGHLATDGTFAQVEISGPGFINLTLAGDWISNQVSAMAADDRLGVPRQDTQQVPIDYSAPNVAKEMHVGHLRTTVVGDALARTLEHLGHHVIRQNHIGDWGTPFGMLLERLLEVGEASEEARLLESDPNAFYQAARARFESDDDFATRSRARVVSLQAGDPETLRLWGGLVELSKHYFNRIYGALRVTLTDADLAGESTYNDDLAAICAELEAAGIATVSDGALCVFLEGYSGRDGKPVPLIIRKSDGGYGYATTDLATVRHRVRDLAADRILYVIGAPQALHLNMVWDTARLAGWLPQSVEVVHVQIGNVLGKDRKILRTRSGAPLRLMALLEEAVGAARAVIDEARPDLPEETRAAIAPQIGIGAVKYADLSVAHDSEYVFDLDRMTALTGNTGPYLQYAAARVRSIFRAAGMGPEQARGRIVVSEPAERELALELIEFGEVVAHVGTALEPHRLCSHLFQVAQAFSAFYENCPVLKAAGPQVQGSRLALCAVTLDVLVTGLGLLGIDSPEVM</sequence>
<dbReference type="InterPro" id="IPR005148">
    <property type="entry name" value="Arg-tRNA-synth_N"/>
</dbReference>
<comment type="similarity">
    <text evidence="2 11 12">Belongs to the class-I aminoacyl-tRNA synthetase family.</text>
</comment>
<dbReference type="Pfam" id="PF00750">
    <property type="entry name" value="tRNA-synt_1d"/>
    <property type="match status" value="1"/>
</dbReference>
<evidence type="ECO:0000256" key="1">
    <source>
        <dbReference type="ARBA" id="ARBA00004496"/>
    </source>
</evidence>
<dbReference type="CDD" id="cd07956">
    <property type="entry name" value="Anticodon_Ia_Arg"/>
    <property type="match status" value="1"/>
</dbReference>
<dbReference type="GO" id="GO:0006420">
    <property type="term" value="P:arginyl-tRNA aminoacylation"/>
    <property type="evidence" value="ECO:0007669"/>
    <property type="project" value="UniProtKB-UniRule"/>
</dbReference>
<dbReference type="FunFam" id="3.40.50.620:FF:000116">
    <property type="entry name" value="Arginine--tRNA ligase"/>
    <property type="match status" value="1"/>
</dbReference>
<dbReference type="InterPro" id="IPR001278">
    <property type="entry name" value="Arg-tRNA-ligase"/>
</dbReference>
<evidence type="ECO:0000256" key="3">
    <source>
        <dbReference type="ARBA" id="ARBA00011245"/>
    </source>
</evidence>
<dbReference type="GO" id="GO:0004814">
    <property type="term" value="F:arginine-tRNA ligase activity"/>
    <property type="evidence" value="ECO:0007669"/>
    <property type="project" value="UniProtKB-UniRule"/>
</dbReference>
<dbReference type="SUPFAM" id="SSF55190">
    <property type="entry name" value="Arginyl-tRNA synthetase (ArgRS), N-terminal 'additional' domain"/>
    <property type="match status" value="1"/>
</dbReference>
<evidence type="ECO:0000256" key="7">
    <source>
        <dbReference type="ARBA" id="ARBA00022840"/>
    </source>
</evidence>
<dbReference type="RefSeq" id="WP_158062491.1">
    <property type="nucleotide sequence ID" value="NZ_CP044427.1"/>
</dbReference>
<evidence type="ECO:0000256" key="9">
    <source>
        <dbReference type="ARBA" id="ARBA00023146"/>
    </source>
</evidence>
<dbReference type="EC" id="6.1.1.19" evidence="11"/>
<keyword evidence="8 11" id="KW-0648">Protein biosynthesis</keyword>
<dbReference type="InterPro" id="IPR008909">
    <property type="entry name" value="DALR_anticod-bd"/>
</dbReference>
<dbReference type="InterPro" id="IPR014729">
    <property type="entry name" value="Rossmann-like_a/b/a_fold"/>
</dbReference>
<dbReference type="InterPro" id="IPR001412">
    <property type="entry name" value="aa-tRNA-synth_I_CS"/>
</dbReference>
<dbReference type="Pfam" id="PF03485">
    <property type="entry name" value="Arg_tRNA_synt_N"/>
    <property type="match status" value="1"/>
</dbReference>
<dbReference type="SUPFAM" id="SSF52374">
    <property type="entry name" value="Nucleotidylyl transferase"/>
    <property type="match status" value="1"/>
</dbReference>
<reference evidence="15 16" key="1">
    <citation type="submission" date="2019-09" db="EMBL/GenBank/DDBJ databases">
        <title>Serinicoccus pratensis sp. nov., isolated from meadow soil.</title>
        <authorList>
            <person name="Zhang W."/>
        </authorList>
    </citation>
    <scope>NUCLEOTIDE SEQUENCE [LARGE SCALE GENOMIC DNA]</scope>
    <source>
        <strain evidence="15 16">W204</strain>
    </source>
</reference>
<dbReference type="GO" id="GO:0005524">
    <property type="term" value="F:ATP binding"/>
    <property type="evidence" value="ECO:0007669"/>
    <property type="project" value="UniProtKB-UniRule"/>
</dbReference>
<keyword evidence="9 11" id="KW-0030">Aminoacyl-tRNA synthetase</keyword>
<comment type="catalytic activity">
    <reaction evidence="10 11">
        <text>tRNA(Arg) + L-arginine + ATP = L-arginyl-tRNA(Arg) + AMP + diphosphate</text>
        <dbReference type="Rhea" id="RHEA:20301"/>
        <dbReference type="Rhea" id="RHEA-COMP:9658"/>
        <dbReference type="Rhea" id="RHEA-COMP:9673"/>
        <dbReference type="ChEBI" id="CHEBI:30616"/>
        <dbReference type="ChEBI" id="CHEBI:32682"/>
        <dbReference type="ChEBI" id="CHEBI:33019"/>
        <dbReference type="ChEBI" id="CHEBI:78442"/>
        <dbReference type="ChEBI" id="CHEBI:78513"/>
        <dbReference type="ChEBI" id="CHEBI:456215"/>
        <dbReference type="EC" id="6.1.1.19"/>
    </reaction>
</comment>
<keyword evidence="16" id="KW-1185">Reference proteome</keyword>
<evidence type="ECO:0000256" key="12">
    <source>
        <dbReference type="RuleBase" id="RU363038"/>
    </source>
</evidence>
<evidence type="ECO:0000256" key="6">
    <source>
        <dbReference type="ARBA" id="ARBA00022741"/>
    </source>
</evidence>
<dbReference type="Gene3D" id="1.10.730.10">
    <property type="entry name" value="Isoleucyl-tRNA Synthetase, Domain 1"/>
    <property type="match status" value="1"/>
</dbReference>
<dbReference type="InterPro" id="IPR035684">
    <property type="entry name" value="ArgRS_core"/>
</dbReference>
<dbReference type="NCBIfam" id="TIGR00456">
    <property type="entry name" value="argS"/>
    <property type="match status" value="1"/>
</dbReference>
<feature type="domain" description="Arginyl tRNA synthetase N-terminal" evidence="14">
    <location>
        <begin position="5"/>
        <end position="86"/>
    </location>
</feature>
<name>A0A5J6V949_9MICO</name>
<dbReference type="SMART" id="SM01016">
    <property type="entry name" value="Arg_tRNA_synt_N"/>
    <property type="match status" value="1"/>
</dbReference>
<feature type="domain" description="DALR anticodon binding" evidence="13">
    <location>
        <begin position="460"/>
        <end position="576"/>
    </location>
</feature>
<dbReference type="Pfam" id="PF05746">
    <property type="entry name" value="DALR_1"/>
    <property type="match status" value="1"/>
</dbReference>
<dbReference type="PROSITE" id="PS00178">
    <property type="entry name" value="AA_TRNA_LIGASE_I"/>
    <property type="match status" value="1"/>
</dbReference>
<evidence type="ECO:0000256" key="5">
    <source>
        <dbReference type="ARBA" id="ARBA00022598"/>
    </source>
</evidence>
<evidence type="ECO:0000256" key="4">
    <source>
        <dbReference type="ARBA" id="ARBA00022490"/>
    </source>
</evidence>
<dbReference type="Gene3D" id="3.30.1360.70">
    <property type="entry name" value="Arginyl tRNA synthetase N-terminal domain"/>
    <property type="match status" value="1"/>
</dbReference>
<dbReference type="InterPro" id="IPR036695">
    <property type="entry name" value="Arg-tRNA-synth_N_sf"/>
</dbReference>
<evidence type="ECO:0000313" key="15">
    <source>
        <dbReference type="EMBL" id="QFG69997.1"/>
    </source>
</evidence>
<evidence type="ECO:0000259" key="14">
    <source>
        <dbReference type="SMART" id="SM01016"/>
    </source>
</evidence>
<dbReference type="Gene3D" id="3.40.50.620">
    <property type="entry name" value="HUPs"/>
    <property type="match status" value="1"/>
</dbReference>
<keyword evidence="7 11" id="KW-0067">ATP-binding</keyword>
<dbReference type="Proteomes" id="UP000326546">
    <property type="component" value="Chromosome"/>
</dbReference>
<evidence type="ECO:0000256" key="8">
    <source>
        <dbReference type="ARBA" id="ARBA00022917"/>
    </source>
</evidence>
<evidence type="ECO:0000256" key="10">
    <source>
        <dbReference type="ARBA" id="ARBA00049339"/>
    </source>
</evidence>
<protein>
    <recommendedName>
        <fullName evidence="11">Arginine--tRNA ligase</fullName>
        <ecNumber evidence="11">6.1.1.19</ecNumber>
    </recommendedName>
    <alternativeName>
        <fullName evidence="11">Arginyl-tRNA synthetase</fullName>
        <shortName evidence="11">ArgRS</shortName>
    </alternativeName>
</protein>
<gene>
    <name evidence="11 15" type="primary">argS</name>
    <name evidence="15" type="ORF">FY030_15920</name>
</gene>
<dbReference type="InterPro" id="IPR009080">
    <property type="entry name" value="tRNAsynth_Ia_anticodon-bd"/>
</dbReference>
<keyword evidence="5 11" id="KW-0436">Ligase</keyword>
<evidence type="ECO:0000313" key="16">
    <source>
        <dbReference type="Proteomes" id="UP000326546"/>
    </source>
</evidence>
<evidence type="ECO:0000256" key="2">
    <source>
        <dbReference type="ARBA" id="ARBA00005594"/>
    </source>
</evidence>
<dbReference type="PANTHER" id="PTHR11956">
    <property type="entry name" value="ARGINYL-TRNA SYNTHETASE"/>
    <property type="match status" value="1"/>
</dbReference>
<keyword evidence="6 11" id="KW-0547">Nucleotide-binding</keyword>
<dbReference type="HAMAP" id="MF_00123">
    <property type="entry name" value="Arg_tRNA_synth"/>
    <property type="match status" value="1"/>
</dbReference>
<dbReference type="KEGG" id="serw:FY030_15920"/>
<dbReference type="OrthoDB" id="9803211at2"/>
<dbReference type="EMBL" id="CP044427">
    <property type="protein sequence ID" value="QFG69997.1"/>
    <property type="molecule type" value="Genomic_DNA"/>
</dbReference>
<feature type="short sequence motif" description="'HIGH' region" evidence="11">
    <location>
        <begin position="121"/>
        <end position="131"/>
    </location>
</feature>
<organism evidence="15 16">
    <name type="scientific">Ornithinimicrobium pratense</name>
    <dbReference type="NCBI Taxonomy" id="2593973"/>
    <lineage>
        <taxon>Bacteria</taxon>
        <taxon>Bacillati</taxon>
        <taxon>Actinomycetota</taxon>
        <taxon>Actinomycetes</taxon>
        <taxon>Micrococcales</taxon>
        <taxon>Ornithinimicrobiaceae</taxon>
        <taxon>Ornithinimicrobium</taxon>
    </lineage>
</organism>
<comment type="subunit">
    <text evidence="3 11">Monomer.</text>
</comment>
<dbReference type="SUPFAM" id="SSF47323">
    <property type="entry name" value="Anticodon-binding domain of a subclass of class I aminoacyl-tRNA synthetases"/>
    <property type="match status" value="1"/>
</dbReference>
<dbReference type="GO" id="GO:0005737">
    <property type="term" value="C:cytoplasm"/>
    <property type="evidence" value="ECO:0007669"/>
    <property type="project" value="UniProtKB-SubCell"/>
</dbReference>
<accession>A0A5J6V949</accession>